<accession>A0ACC1NHN8</accession>
<keyword evidence="2" id="KW-1185">Reference proteome</keyword>
<evidence type="ECO:0000313" key="2">
    <source>
        <dbReference type="Proteomes" id="UP001143856"/>
    </source>
</evidence>
<comment type="caution">
    <text evidence="1">The sequence shown here is derived from an EMBL/GenBank/DDBJ whole genome shotgun (WGS) entry which is preliminary data.</text>
</comment>
<dbReference type="EMBL" id="JAPDGR010002053">
    <property type="protein sequence ID" value="KAJ2977934.1"/>
    <property type="molecule type" value="Genomic_DNA"/>
</dbReference>
<dbReference type="Proteomes" id="UP001143856">
    <property type="component" value="Unassembled WGS sequence"/>
</dbReference>
<organism evidence="1 2">
    <name type="scientific">Xylaria curta</name>
    <dbReference type="NCBI Taxonomy" id="42375"/>
    <lineage>
        <taxon>Eukaryota</taxon>
        <taxon>Fungi</taxon>
        <taxon>Dikarya</taxon>
        <taxon>Ascomycota</taxon>
        <taxon>Pezizomycotina</taxon>
        <taxon>Sordariomycetes</taxon>
        <taxon>Xylariomycetidae</taxon>
        <taxon>Xylariales</taxon>
        <taxon>Xylariaceae</taxon>
        <taxon>Xylaria</taxon>
    </lineage>
</organism>
<name>A0ACC1NHN8_9PEZI</name>
<gene>
    <name evidence="1" type="ORF">NUW58_g7657</name>
</gene>
<sequence>MAAAYAELPANSHMSAADTIYNYLSTHTEAPLSNLLNQRQQAAKFKLVAEDLLNFLEKSTYNCDPARVFLREILSTIILEGTLQTCSKAEWINGWIVYLLESGETDLCQAIDEAIQDQKAYGDIDGNVGNIGLSRGNHSSYELDRQRRKDIVHNTKVSKADDEMKRVTEERRRPNEMIAKADETTPASQPTGSRITKLERPSGESIDNRDLDVKRNIGNTPQEAPKPPTQVSESVSNSQQPYFTGAASFMSHSPISSQLSVNSSGPSASPAQNRKSATARSFTSFDQIVPPSGLDEDEDDRPSKVPPPAIHNASITIHDDISTDTSRLRTKPTWEYLLQIELSSPHYPGWMVMKTYTQFESLHESLRRIAHISGATAFLEAHSHFPGWKFHTRSSLRGEIERYMRTACSEKFLAESEAMKRFLDKGQGPNMGINRGFSFESMGKGMLDVIQNAPKGAFDSGKVVMGGVSGVFGNIGLGPKKSTGASLQENQVTHENSSRSSSSTRPASLPVLPRVDTTPLINGSRISRDSLDSQRSSIVSIQPGKIPPMDQRRSSQADLDVDGTLHPARADRCDRKSSVSAASSRGHSRASSIAATRSPLRSPSELSLGNVKLPPPPNEMVDDYGSPTSTQPSIDGQHRFTNPFASPTHTPRDQRSGSLHINGSAKRSKNFPPLSEQETRVAVELLFAVINELYTLSSAWNIRRTLLTAAKSFLLRPGNPSLISIQSLIQDSLLDANTSDDNLAMHIRKLRENSLPTEEERKAWPAGLDAAGKDELRDKARKLFIQSGVPTALMGIMGQSATNEALGRVFDCLQIEEVARGLFFGLILQAVRIVTH</sequence>
<reference evidence="1" key="1">
    <citation type="submission" date="2022-10" db="EMBL/GenBank/DDBJ databases">
        <title>Genome Sequence of Xylaria curta.</title>
        <authorList>
            <person name="Buettner E."/>
        </authorList>
    </citation>
    <scope>NUCLEOTIDE SEQUENCE</scope>
    <source>
        <strain evidence="1">Babe10</strain>
    </source>
</reference>
<evidence type="ECO:0000313" key="1">
    <source>
        <dbReference type="EMBL" id="KAJ2977934.1"/>
    </source>
</evidence>
<protein>
    <submittedName>
        <fullName evidence="1">Uncharacterized protein</fullName>
    </submittedName>
</protein>
<proteinExistence type="predicted"/>